<name>A0A0B1ZUQ4_9SPHN</name>
<dbReference type="CDD" id="cd03469">
    <property type="entry name" value="Rieske_RO_Alpha_N"/>
    <property type="match status" value="1"/>
</dbReference>
<dbReference type="SUPFAM" id="SSF55961">
    <property type="entry name" value="Bet v1-like"/>
    <property type="match status" value="1"/>
</dbReference>
<dbReference type="PRINTS" id="PR00090">
    <property type="entry name" value="RNGDIOXGNASE"/>
</dbReference>
<dbReference type="InterPro" id="IPR015879">
    <property type="entry name" value="Ring_hydroxy_dOase_asu_C_dom"/>
</dbReference>
<dbReference type="InterPro" id="IPR017941">
    <property type="entry name" value="Rieske_2Fe-2S"/>
</dbReference>
<dbReference type="OrthoDB" id="7458380at2"/>
<evidence type="ECO:0000313" key="8">
    <source>
        <dbReference type="EMBL" id="KHK93164.1"/>
    </source>
</evidence>
<evidence type="ECO:0000256" key="4">
    <source>
        <dbReference type="ARBA" id="ARBA00023002"/>
    </source>
</evidence>
<protein>
    <submittedName>
        <fullName evidence="8">(2Fe-2S)-binding protein</fullName>
    </submittedName>
</protein>
<feature type="domain" description="Rieske" evidence="7">
    <location>
        <begin position="58"/>
        <end position="168"/>
    </location>
</feature>
<dbReference type="STRING" id="1348853.LK12_02155"/>
<comment type="caution">
    <text evidence="8">The sequence shown here is derived from an EMBL/GenBank/DDBJ whole genome shotgun (WGS) entry which is preliminary data.</text>
</comment>
<dbReference type="InterPro" id="IPR036922">
    <property type="entry name" value="Rieske_2Fe-2S_sf"/>
</dbReference>
<keyword evidence="5" id="KW-0408">Iron</keyword>
<dbReference type="Proteomes" id="UP000031057">
    <property type="component" value="Unassembled WGS sequence"/>
</dbReference>
<dbReference type="PROSITE" id="PS51296">
    <property type="entry name" value="RIESKE"/>
    <property type="match status" value="1"/>
</dbReference>
<evidence type="ECO:0000313" key="9">
    <source>
        <dbReference type="Proteomes" id="UP000031057"/>
    </source>
</evidence>
<dbReference type="RefSeq" id="WP_039278688.1">
    <property type="nucleotide sequence ID" value="NZ_JTDI01000001.1"/>
</dbReference>
<dbReference type="InterPro" id="IPR001663">
    <property type="entry name" value="Rng_hydr_dOase-A"/>
</dbReference>
<evidence type="ECO:0000256" key="2">
    <source>
        <dbReference type="ARBA" id="ARBA00022714"/>
    </source>
</evidence>
<keyword evidence="3" id="KW-0479">Metal-binding</keyword>
<keyword evidence="9" id="KW-1185">Reference proteome</keyword>
<dbReference type="PANTHER" id="PTHR43756:SF5">
    <property type="entry name" value="CHOLINE MONOOXYGENASE, CHLOROPLASTIC"/>
    <property type="match status" value="1"/>
</dbReference>
<sequence length="398" mass="45243">MTTVREAYGDVAEKLLHFVETKTTDQTGSIMKVPVEAYLDADRWQREIDLIFKRLPLMLAFTIELPEPGDYKAMAPMGIPILVSRGQDGRARAFLNVCRHRAMKLVDEQENGGKGNCRAFSCPYHGWTYASDGRLLGIAEASTFGDVDKATLNLTELPCQEVAGMIFAILTPGLPIDVPAFLGGMLEDLAALKLETWYFHKAREMRGANWKVAYDGYLEGYHFQAAHPETVTPRTPSNRANYEAFGPHIRLGYPQHGIVDLKDLPRDQWGDRENLNYDFIRMLFPNFAMFLAPEMCQVAQLYPGDAPDRNVTVMNYIFPQAPASEDERKKLDEMSDFFFDVVEKEDYLMGMRVQQGLEAQATGHVTFGRNELGNQYFHRWIEHYLSQGTVPEPHLRSE</sequence>
<evidence type="ECO:0000256" key="5">
    <source>
        <dbReference type="ARBA" id="ARBA00023004"/>
    </source>
</evidence>
<dbReference type="Pfam" id="PF00848">
    <property type="entry name" value="Ring_hydroxyl_A"/>
    <property type="match status" value="1"/>
</dbReference>
<accession>A0A0B1ZUQ4</accession>
<evidence type="ECO:0000256" key="1">
    <source>
        <dbReference type="ARBA" id="ARBA00001962"/>
    </source>
</evidence>
<dbReference type="Gene3D" id="2.102.10.10">
    <property type="entry name" value="Rieske [2Fe-2S] iron-sulphur domain"/>
    <property type="match status" value="1"/>
</dbReference>
<reference evidence="8 9" key="1">
    <citation type="submission" date="2014-10" db="EMBL/GenBank/DDBJ databases">
        <title>Genome sequence of Novosphingobium malaysiense MUSC 273(T).</title>
        <authorList>
            <person name="Lee L.-H."/>
        </authorList>
    </citation>
    <scope>NUCLEOTIDE SEQUENCE [LARGE SCALE GENOMIC DNA]</scope>
    <source>
        <strain evidence="8 9">MUSC 273</strain>
    </source>
</reference>
<dbReference type="CDD" id="cd08887">
    <property type="entry name" value="RHO_alpha_C_3"/>
    <property type="match status" value="1"/>
</dbReference>
<keyword evidence="2" id="KW-0001">2Fe-2S</keyword>
<dbReference type="PANTHER" id="PTHR43756">
    <property type="entry name" value="CHOLINE MONOOXYGENASE, CHLOROPLASTIC"/>
    <property type="match status" value="1"/>
</dbReference>
<dbReference type="SUPFAM" id="SSF50022">
    <property type="entry name" value="ISP domain"/>
    <property type="match status" value="1"/>
</dbReference>
<dbReference type="Pfam" id="PF00355">
    <property type="entry name" value="Rieske"/>
    <property type="match status" value="1"/>
</dbReference>
<dbReference type="EMBL" id="JTDI01000001">
    <property type="protein sequence ID" value="KHK93164.1"/>
    <property type="molecule type" value="Genomic_DNA"/>
</dbReference>
<dbReference type="GO" id="GO:0005506">
    <property type="term" value="F:iron ion binding"/>
    <property type="evidence" value="ECO:0007669"/>
    <property type="project" value="InterPro"/>
</dbReference>
<evidence type="ECO:0000259" key="7">
    <source>
        <dbReference type="PROSITE" id="PS51296"/>
    </source>
</evidence>
<gene>
    <name evidence="8" type="ORF">LK12_02155</name>
</gene>
<comment type="cofactor">
    <cofactor evidence="1">
        <name>Fe cation</name>
        <dbReference type="ChEBI" id="CHEBI:24875"/>
    </cofactor>
</comment>
<evidence type="ECO:0000256" key="3">
    <source>
        <dbReference type="ARBA" id="ARBA00022723"/>
    </source>
</evidence>
<organism evidence="8 9">
    <name type="scientific">Novosphingobium malaysiense</name>
    <dbReference type="NCBI Taxonomy" id="1348853"/>
    <lineage>
        <taxon>Bacteria</taxon>
        <taxon>Pseudomonadati</taxon>
        <taxon>Pseudomonadota</taxon>
        <taxon>Alphaproteobacteria</taxon>
        <taxon>Sphingomonadales</taxon>
        <taxon>Sphingomonadaceae</taxon>
        <taxon>Novosphingobium</taxon>
    </lineage>
</organism>
<dbReference type="Gene3D" id="3.90.380.10">
    <property type="entry name" value="Naphthalene 1,2-dioxygenase Alpha Subunit, Chain A, domain 1"/>
    <property type="match status" value="2"/>
</dbReference>
<keyword evidence="4" id="KW-0560">Oxidoreductase</keyword>
<dbReference type="GO" id="GO:0051537">
    <property type="term" value="F:2 iron, 2 sulfur cluster binding"/>
    <property type="evidence" value="ECO:0007669"/>
    <property type="project" value="UniProtKB-KW"/>
</dbReference>
<proteinExistence type="predicted"/>
<keyword evidence="6" id="KW-0411">Iron-sulfur</keyword>
<dbReference type="GO" id="GO:0016491">
    <property type="term" value="F:oxidoreductase activity"/>
    <property type="evidence" value="ECO:0007669"/>
    <property type="project" value="UniProtKB-KW"/>
</dbReference>
<evidence type="ECO:0000256" key="6">
    <source>
        <dbReference type="ARBA" id="ARBA00023014"/>
    </source>
</evidence>
<dbReference type="AlphaFoldDB" id="A0A0B1ZUQ4"/>